<accession>A0A540MSZ3</accession>
<evidence type="ECO:0000313" key="1">
    <source>
        <dbReference type="EMBL" id="TQE01925.1"/>
    </source>
</evidence>
<keyword evidence="2" id="KW-1185">Reference proteome</keyword>
<evidence type="ECO:0000313" key="2">
    <source>
        <dbReference type="Proteomes" id="UP000315295"/>
    </source>
</evidence>
<protein>
    <submittedName>
        <fullName evidence="1">Uncharacterized protein</fullName>
    </submittedName>
</protein>
<reference evidence="1 2" key="1">
    <citation type="journal article" date="2019" name="G3 (Bethesda)">
        <title>Sequencing of a Wild Apple (Malus baccata) Genome Unravels the Differences Between Cultivated and Wild Apple Species Regarding Disease Resistance and Cold Tolerance.</title>
        <authorList>
            <person name="Chen X."/>
        </authorList>
    </citation>
    <scope>NUCLEOTIDE SEQUENCE [LARGE SCALE GENOMIC DNA]</scope>
    <source>
        <strain evidence="2">cv. Shandingzi</strain>
        <tissue evidence="1">Leaves</tissue>
    </source>
</reference>
<name>A0A540MSZ3_MALBA</name>
<gene>
    <name evidence="1" type="ORF">C1H46_012549</name>
</gene>
<dbReference type="AlphaFoldDB" id="A0A540MSZ3"/>
<sequence>MLTSLLPPRTEDIGLFKLYKLETIVGRITKHEEDHEKNIASLNRKLKKARRPMEKLAAKHIEKFMSSDSYNHALAEQYKQGFRSGLSEGFEIFHRYAMKVDVNRKWATIDYYKAFAVGATHQE</sequence>
<dbReference type="EMBL" id="VIEB01000187">
    <property type="protein sequence ID" value="TQE01925.1"/>
    <property type="molecule type" value="Genomic_DNA"/>
</dbReference>
<dbReference type="Proteomes" id="UP000315295">
    <property type="component" value="Unassembled WGS sequence"/>
</dbReference>
<proteinExistence type="predicted"/>
<organism evidence="1 2">
    <name type="scientific">Malus baccata</name>
    <name type="common">Siberian crab apple</name>
    <name type="synonym">Pyrus baccata</name>
    <dbReference type="NCBI Taxonomy" id="106549"/>
    <lineage>
        <taxon>Eukaryota</taxon>
        <taxon>Viridiplantae</taxon>
        <taxon>Streptophyta</taxon>
        <taxon>Embryophyta</taxon>
        <taxon>Tracheophyta</taxon>
        <taxon>Spermatophyta</taxon>
        <taxon>Magnoliopsida</taxon>
        <taxon>eudicotyledons</taxon>
        <taxon>Gunneridae</taxon>
        <taxon>Pentapetalae</taxon>
        <taxon>rosids</taxon>
        <taxon>fabids</taxon>
        <taxon>Rosales</taxon>
        <taxon>Rosaceae</taxon>
        <taxon>Amygdaloideae</taxon>
        <taxon>Maleae</taxon>
        <taxon>Malus</taxon>
    </lineage>
</organism>
<comment type="caution">
    <text evidence="1">The sequence shown here is derived from an EMBL/GenBank/DDBJ whole genome shotgun (WGS) entry which is preliminary data.</text>
</comment>